<keyword evidence="1" id="KW-0812">Transmembrane</keyword>
<keyword evidence="1" id="KW-0472">Membrane</keyword>
<accession>A0A2W5ZJ20</accession>
<reference evidence="2 5" key="3">
    <citation type="submission" date="2020-10" db="EMBL/GenBank/DDBJ databases">
        <title>Ca. Dormibacterota MAGs.</title>
        <authorList>
            <person name="Montgomery K."/>
        </authorList>
    </citation>
    <scope>NUCLEOTIDE SEQUENCE [LARGE SCALE GENOMIC DNA]</scope>
    <source>
        <strain evidence="2">SC8812_S17_18</strain>
    </source>
</reference>
<evidence type="ECO:0000313" key="3">
    <source>
        <dbReference type="EMBL" id="PZR83025.1"/>
    </source>
</evidence>
<proteinExistence type="predicted"/>
<dbReference type="Proteomes" id="UP000248724">
    <property type="component" value="Unassembled WGS sequence"/>
</dbReference>
<dbReference type="Proteomes" id="UP000606991">
    <property type="component" value="Unassembled WGS sequence"/>
</dbReference>
<dbReference type="AlphaFoldDB" id="A0A2W5ZJ20"/>
<keyword evidence="1" id="KW-1133">Transmembrane helix</keyword>
<reference evidence="3" key="2">
    <citation type="submission" date="2018-05" db="EMBL/GenBank/DDBJ databases">
        <authorList>
            <person name="Ferrari B."/>
        </authorList>
    </citation>
    <scope>NUCLEOTIDE SEQUENCE</scope>
    <source>
        <strain evidence="3">RRmetagenome_bin12</strain>
    </source>
</reference>
<evidence type="ECO:0000313" key="5">
    <source>
        <dbReference type="Proteomes" id="UP000606991"/>
    </source>
</evidence>
<evidence type="ECO:0000256" key="1">
    <source>
        <dbReference type="SAM" id="Phobius"/>
    </source>
</evidence>
<reference evidence="3 4" key="1">
    <citation type="journal article" date="2017" name="Nature">
        <title>Atmospheric trace gases support primary production in Antarctic desert surface soil.</title>
        <authorList>
            <person name="Ji M."/>
            <person name="Greening C."/>
            <person name="Vanwonterghem I."/>
            <person name="Carere C.R."/>
            <person name="Bay S.K."/>
            <person name="Steen J.A."/>
            <person name="Montgomery K."/>
            <person name="Lines T."/>
            <person name="Beardall J."/>
            <person name="van Dorst J."/>
            <person name="Snape I."/>
            <person name="Stott M.B."/>
            <person name="Hugenholtz P."/>
            <person name="Ferrari B.C."/>
        </authorList>
    </citation>
    <scope>NUCLEOTIDE SEQUENCE [LARGE SCALE GENOMIC DNA]</scope>
    <source>
        <strain evidence="3">RRmetagenome_bin12</strain>
    </source>
</reference>
<dbReference type="EMBL" id="QHBU01000047">
    <property type="protein sequence ID" value="PZR83025.1"/>
    <property type="molecule type" value="Genomic_DNA"/>
</dbReference>
<name>A0A2W5ZJ20_9BACT</name>
<evidence type="ECO:0000313" key="4">
    <source>
        <dbReference type="Proteomes" id="UP000248724"/>
    </source>
</evidence>
<gene>
    <name evidence="3" type="ORF">DLM65_02800</name>
    <name evidence="2" type="ORF">JF886_02160</name>
</gene>
<accession>A0A934N4W3</accession>
<evidence type="ECO:0008006" key="6">
    <source>
        <dbReference type="Google" id="ProtNLM"/>
    </source>
</evidence>
<dbReference type="RefSeq" id="WP_337309148.1">
    <property type="nucleotide sequence ID" value="NZ_JAEKNS010000032.1"/>
</dbReference>
<protein>
    <recommendedName>
        <fullName evidence="6">SHOCT domain-containing protein</fullName>
    </recommendedName>
</protein>
<evidence type="ECO:0000313" key="2">
    <source>
        <dbReference type="EMBL" id="MBJ7593659.1"/>
    </source>
</evidence>
<comment type="caution">
    <text evidence="3">The sequence shown here is derived from an EMBL/GenBank/DDBJ whole genome shotgun (WGS) entry which is preliminary data.</text>
</comment>
<organism evidence="3 4">
    <name type="scientific">Candidatus Aeolococcus gillhamiae</name>
    <dbReference type="NCBI Taxonomy" id="3127015"/>
    <lineage>
        <taxon>Bacteria</taxon>
        <taxon>Bacillati</taxon>
        <taxon>Candidatus Dormiibacterota</taxon>
        <taxon>Candidatus Dormibacteria</taxon>
        <taxon>Candidatus Aeolococcales</taxon>
        <taxon>Candidatus Aeolococcaceae</taxon>
        <taxon>Candidatus Aeolococcus</taxon>
    </lineage>
</organism>
<sequence length="100" mass="10767">MDRVGDFGPGRFPGGMDTGVSVLAITLRFAFGVLLILAAVWVIREILAAVRSRRALAPPMPSPAVTELELLYVRGEISRADYLTRRADLTGVPHTAPPPV</sequence>
<feature type="transmembrane region" description="Helical" evidence="1">
    <location>
        <begin position="20"/>
        <end position="43"/>
    </location>
</feature>
<dbReference type="EMBL" id="JAEKNS010000032">
    <property type="protein sequence ID" value="MBJ7593659.1"/>
    <property type="molecule type" value="Genomic_DNA"/>
</dbReference>